<dbReference type="HAMAP" id="MF_01499">
    <property type="entry name" value="DacA"/>
    <property type="match status" value="1"/>
</dbReference>
<dbReference type="Pfam" id="PF19293">
    <property type="entry name" value="CdaA_N"/>
    <property type="match status" value="1"/>
</dbReference>
<dbReference type="PANTHER" id="PTHR34185">
    <property type="entry name" value="DIADENYLATE CYCLASE"/>
    <property type="match status" value="1"/>
</dbReference>
<comment type="caution">
    <text evidence="10">Lacks conserved residue(s) required for the propagation of feature annotation.</text>
</comment>
<dbReference type="GO" id="GO:0004016">
    <property type="term" value="F:adenylate cyclase activity"/>
    <property type="evidence" value="ECO:0007669"/>
    <property type="project" value="UniProtKB-UniRule"/>
</dbReference>
<dbReference type="NCBIfam" id="TIGR00159">
    <property type="entry name" value="diadenylate cyclase CdaA"/>
    <property type="match status" value="1"/>
</dbReference>
<comment type="similarity">
    <text evidence="10">Belongs to the adenylate cyclase family. DacA/CdaA subfamily.</text>
</comment>
<evidence type="ECO:0000256" key="7">
    <source>
        <dbReference type="ARBA" id="ARBA00022840"/>
    </source>
</evidence>
<dbReference type="SUPFAM" id="SSF143597">
    <property type="entry name" value="YojJ-like"/>
    <property type="match status" value="1"/>
</dbReference>
<keyword evidence="7 10" id="KW-0067">ATP-binding</keyword>
<keyword evidence="4 10" id="KW-0812">Transmembrane</keyword>
<feature type="transmembrane region" description="Helical" evidence="10">
    <location>
        <begin position="12"/>
        <end position="31"/>
    </location>
</feature>
<name>A0A0S7BQ63_9BACT</name>
<evidence type="ECO:0000256" key="1">
    <source>
        <dbReference type="ARBA" id="ARBA00000877"/>
    </source>
</evidence>
<dbReference type="PANTHER" id="PTHR34185:SF1">
    <property type="entry name" value="DIADENYLATE CYCLASE"/>
    <property type="match status" value="1"/>
</dbReference>
<keyword evidence="8 10" id="KW-1133">Transmembrane helix</keyword>
<dbReference type="OrthoDB" id="9807385at2"/>
<feature type="domain" description="DAC" evidence="11">
    <location>
        <begin position="84"/>
        <end position="251"/>
    </location>
</feature>
<dbReference type="PROSITE" id="PS51794">
    <property type="entry name" value="DAC"/>
    <property type="match status" value="1"/>
</dbReference>
<dbReference type="AlphaFoldDB" id="A0A0S7BQ63"/>
<dbReference type="STRING" id="1678841.TBC1_11687"/>
<dbReference type="PIRSF" id="PIRSF004793">
    <property type="entry name" value="UCP004793"/>
    <property type="match status" value="1"/>
</dbReference>
<evidence type="ECO:0000256" key="4">
    <source>
        <dbReference type="ARBA" id="ARBA00022692"/>
    </source>
</evidence>
<keyword evidence="13" id="KW-1185">Reference proteome</keyword>
<protein>
    <recommendedName>
        <fullName evidence="10">Diadenylate cyclase</fullName>
        <shortName evidence="10">DAC</shortName>
        <ecNumber evidence="10">2.7.7.85</ecNumber>
    </recommendedName>
    <alternativeName>
        <fullName evidence="10">Cyclic-di-AMP synthase</fullName>
        <shortName evidence="10">c-di-AMP synthase</shortName>
    </alternativeName>
</protein>
<comment type="function">
    <text evidence="10">Catalyzes the condensation of 2 ATP molecules into cyclic di-AMP (c-di-AMP), a second messenger used to regulate differing processes in different bacteria.</text>
</comment>
<evidence type="ECO:0000256" key="3">
    <source>
        <dbReference type="ARBA" id="ARBA00022679"/>
    </source>
</evidence>
<keyword evidence="5 10" id="KW-0548">Nucleotidyltransferase</keyword>
<reference evidence="12" key="1">
    <citation type="journal article" date="2015" name="Genome Announc.">
        <title>Draft Genome Sequence of Bacteroidales Strain TBC1, a Novel Isolate from a Methanogenic Wastewater Treatment System.</title>
        <authorList>
            <person name="Tourlousse D.M."/>
            <person name="Matsuura N."/>
            <person name="Sun L."/>
            <person name="Toyonaga M."/>
            <person name="Kuroda K."/>
            <person name="Ohashi A."/>
            <person name="Cruz R."/>
            <person name="Yamaguchi T."/>
            <person name="Sekiguchi Y."/>
        </authorList>
    </citation>
    <scope>NUCLEOTIDE SEQUENCE [LARGE SCALE GENOMIC DNA]</scope>
    <source>
        <strain evidence="12">TBC1</strain>
    </source>
</reference>
<evidence type="ECO:0000256" key="2">
    <source>
        <dbReference type="ARBA" id="ARBA00022475"/>
    </source>
</evidence>
<feature type="transmembrane region" description="Helical" evidence="10">
    <location>
        <begin position="37"/>
        <end position="56"/>
    </location>
</feature>
<feature type="transmembrane region" description="Helical" evidence="10">
    <location>
        <begin position="63"/>
        <end position="83"/>
    </location>
</feature>
<dbReference type="Proteomes" id="UP000053091">
    <property type="component" value="Unassembled WGS sequence"/>
</dbReference>
<evidence type="ECO:0000259" key="11">
    <source>
        <dbReference type="PROSITE" id="PS51794"/>
    </source>
</evidence>
<dbReference type="GO" id="GO:0006171">
    <property type="term" value="P:cAMP biosynthetic process"/>
    <property type="evidence" value="ECO:0007669"/>
    <property type="project" value="InterPro"/>
</dbReference>
<evidence type="ECO:0000256" key="6">
    <source>
        <dbReference type="ARBA" id="ARBA00022741"/>
    </source>
</evidence>
<organism evidence="12">
    <name type="scientific">Lentimicrobium saccharophilum</name>
    <dbReference type="NCBI Taxonomy" id="1678841"/>
    <lineage>
        <taxon>Bacteria</taxon>
        <taxon>Pseudomonadati</taxon>
        <taxon>Bacteroidota</taxon>
        <taxon>Bacteroidia</taxon>
        <taxon>Bacteroidales</taxon>
        <taxon>Lentimicrobiaceae</taxon>
        <taxon>Lentimicrobium</taxon>
    </lineage>
</organism>
<dbReference type="InterPro" id="IPR045585">
    <property type="entry name" value="CdaA_N"/>
</dbReference>
<evidence type="ECO:0000256" key="10">
    <source>
        <dbReference type="HAMAP-Rule" id="MF_01499"/>
    </source>
</evidence>
<keyword evidence="2 10" id="KW-1003">Cell membrane</keyword>
<gene>
    <name evidence="10" type="primary">dacA</name>
    <name evidence="12" type="ORF">TBC1_11687</name>
</gene>
<accession>A0A0S7BQ63</accession>
<dbReference type="FunFam" id="3.40.1700.10:FF:000002">
    <property type="entry name" value="Diadenylate cyclase"/>
    <property type="match status" value="1"/>
</dbReference>
<proteinExistence type="inferred from homology"/>
<dbReference type="InterPro" id="IPR014046">
    <property type="entry name" value="C-di-AMP_synthase"/>
</dbReference>
<evidence type="ECO:0000313" key="12">
    <source>
        <dbReference type="EMBL" id="GAP42556.1"/>
    </source>
</evidence>
<dbReference type="Pfam" id="PF02457">
    <property type="entry name" value="DAC"/>
    <property type="match status" value="1"/>
</dbReference>
<keyword evidence="9 10" id="KW-0472">Membrane</keyword>
<evidence type="ECO:0000313" key="13">
    <source>
        <dbReference type="Proteomes" id="UP000053091"/>
    </source>
</evidence>
<dbReference type="EC" id="2.7.7.85" evidence="10"/>
<dbReference type="InterPro" id="IPR036888">
    <property type="entry name" value="DNA_integrity_DisA_N_sf"/>
</dbReference>
<dbReference type="EMBL" id="DF968182">
    <property type="protein sequence ID" value="GAP42556.1"/>
    <property type="molecule type" value="Genomic_DNA"/>
</dbReference>
<comment type="catalytic activity">
    <reaction evidence="1 10">
        <text>2 ATP = 3',3'-c-di-AMP + 2 diphosphate</text>
        <dbReference type="Rhea" id="RHEA:35655"/>
        <dbReference type="ChEBI" id="CHEBI:30616"/>
        <dbReference type="ChEBI" id="CHEBI:33019"/>
        <dbReference type="ChEBI" id="CHEBI:71500"/>
        <dbReference type="EC" id="2.7.7.85"/>
    </reaction>
</comment>
<dbReference type="InterPro" id="IPR003390">
    <property type="entry name" value="DNA_integrity_scan_DisA_N"/>
</dbReference>
<dbReference type="InterPro" id="IPR050338">
    <property type="entry name" value="DisA"/>
</dbReference>
<evidence type="ECO:0000256" key="8">
    <source>
        <dbReference type="ARBA" id="ARBA00022989"/>
    </source>
</evidence>
<dbReference type="GO" id="GO:0106408">
    <property type="term" value="F:diadenylate cyclase activity"/>
    <property type="evidence" value="ECO:0007669"/>
    <property type="project" value="UniProtKB-EC"/>
</dbReference>
<dbReference type="PATRIC" id="fig|1678841.3.peg.775"/>
<evidence type="ECO:0000256" key="9">
    <source>
        <dbReference type="ARBA" id="ARBA00023136"/>
    </source>
</evidence>
<dbReference type="GO" id="GO:0005524">
    <property type="term" value="F:ATP binding"/>
    <property type="evidence" value="ECO:0007669"/>
    <property type="project" value="UniProtKB-UniRule"/>
</dbReference>
<sequence length="271" mass="30451">MPELLIPFFINLRLLDIIDIILVAFMLYELYNLVKGTAAINILLGIVAIFLAWRLVRILEMELLTEILGAFISVGFIALIVVFQPEIRKFLLLLGTPAFIRKNHRRFLFWKIRYANDENLSIDPIVQACHKMANSKTGALIVIGKIHELEEYINTGEILDAKISEQLIENIFFKNSPLHDGAMIIINNKIKAASCILPVSKSEELPVHVGLRHRSAVGITEKSDAIAIVVSEQTGKISWVKEGKMSPGIQPSKLKTLLEEEFNPEAGSNRQ</sequence>
<evidence type="ECO:0000256" key="5">
    <source>
        <dbReference type="ARBA" id="ARBA00022695"/>
    </source>
</evidence>
<keyword evidence="3 10" id="KW-0808">Transferase</keyword>
<dbReference type="InterPro" id="IPR034701">
    <property type="entry name" value="CdaA"/>
</dbReference>
<keyword evidence="6 10" id="KW-0547">Nucleotide-binding</keyword>
<comment type="subunit">
    <text evidence="10">Probably a homodimer.</text>
</comment>
<dbReference type="RefSeq" id="WP_062038521.1">
    <property type="nucleotide sequence ID" value="NZ_DF968182.1"/>
</dbReference>
<dbReference type="Gene3D" id="3.40.1700.10">
    <property type="entry name" value="DNA integrity scanning protein, DisA, N-terminal domain"/>
    <property type="match status" value="1"/>
</dbReference>